<evidence type="ECO:0000313" key="2">
    <source>
        <dbReference type="EMBL" id="PVD37819.1"/>
    </source>
</evidence>
<reference evidence="2 3" key="1">
    <citation type="submission" date="2018-04" db="EMBL/GenBank/DDBJ databases">
        <title>The genome of golden apple snail Pomacea canaliculata provides insight into stress tolerance and invasive adaptation.</title>
        <authorList>
            <person name="Liu C."/>
            <person name="Liu B."/>
            <person name="Ren Y."/>
            <person name="Zhang Y."/>
            <person name="Wang H."/>
            <person name="Li S."/>
            <person name="Jiang F."/>
            <person name="Yin L."/>
            <person name="Zhang G."/>
            <person name="Qian W."/>
            <person name="Fan W."/>
        </authorList>
    </citation>
    <scope>NUCLEOTIDE SEQUENCE [LARGE SCALE GENOMIC DNA]</scope>
    <source>
        <strain evidence="2">SZHN2017</strain>
        <tissue evidence="2">Muscle</tissue>
    </source>
</reference>
<feature type="region of interest" description="Disordered" evidence="1">
    <location>
        <begin position="531"/>
        <end position="550"/>
    </location>
</feature>
<dbReference type="OrthoDB" id="6124683at2759"/>
<name>A0A2T7PWM4_POMCA</name>
<accession>A0A2T7PWM4</accession>
<dbReference type="Pfam" id="PF13148">
    <property type="entry name" value="DUF3987"/>
    <property type="match status" value="2"/>
</dbReference>
<evidence type="ECO:0000256" key="1">
    <source>
        <dbReference type="SAM" id="MobiDB-lite"/>
    </source>
</evidence>
<dbReference type="EMBL" id="PZQS01000001">
    <property type="protein sequence ID" value="PVD37819.1"/>
    <property type="molecule type" value="Genomic_DNA"/>
</dbReference>
<dbReference type="AlphaFoldDB" id="A0A2T7PWM4"/>
<gene>
    <name evidence="2" type="ORF">C0Q70_00421</name>
</gene>
<evidence type="ECO:0008006" key="4">
    <source>
        <dbReference type="Google" id="ProtNLM"/>
    </source>
</evidence>
<evidence type="ECO:0000313" key="3">
    <source>
        <dbReference type="Proteomes" id="UP000245119"/>
    </source>
</evidence>
<protein>
    <recommendedName>
        <fullName evidence="4">DUF3987 domain-containing protein</fullName>
    </recommendedName>
</protein>
<organism evidence="2 3">
    <name type="scientific">Pomacea canaliculata</name>
    <name type="common">Golden apple snail</name>
    <dbReference type="NCBI Taxonomy" id="400727"/>
    <lineage>
        <taxon>Eukaryota</taxon>
        <taxon>Metazoa</taxon>
        <taxon>Spiralia</taxon>
        <taxon>Lophotrochozoa</taxon>
        <taxon>Mollusca</taxon>
        <taxon>Gastropoda</taxon>
        <taxon>Caenogastropoda</taxon>
        <taxon>Architaenioglossa</taxon>
        <taxon>Ampullarioidea</taxon>
        <taxon>Ampullariidae</taxon>
        <taxon>Pomacea</taxon>
    </lineage>
</organism>
<proteinExistence type="predicted"/>
<sequence length="716" mass="78059">MNPSTEVTSGGSGGWRESYRTAQMITLPDVTRVCGSKAGQLVIDLAQGTGCPHEYVLMPLLSICAALMGPHSEVRVHSSWSEPPVLWIAIGARASSRKSAALRQVLTPLLCLIDDVQREQRRQLQRGGDAQCDDAVEWRLPLVHTGRYSNTNSPVHCDAALRPGYKELDRIQAGVTGIKLGILFGNRHTNNASAEEPGLESEGRMLHVTERLEDSHHRLNIHPQNPDILSRAQMQDLYEGFAGQFTVSPDSGKEHGRQHLQGHSALWPQVSTVLSHLLCFNQCGFADPEYIVNLTVKSPSWMSGRFLISCPSTAEASPSPFSVPPVDNVESGYGVRAGRERRSKSLTLKNIYRHLAQAHSKSSCRYVFTPEAVLELRRFQEEEWSTIMAQLNTGDHSGVISKSLGHVVRLAGVLKALSEAATLATKGLSRDYAKNLCMEEEEPSEEKEVEIGIDDIARALELGKYFLEQKMSMTFMFSPGFFRNCSTSSQNSQQDQQDMRTTAAAAHGPPAANRGADATAATNKLFSAATHGPGASALSPQARGHLSCPPAPSLAHHVPTCTISPSPSVDIDVTQLPATWMPATPEEELAEMSQTAEFVQLEPTQFIAMHARRVKRLMECFDDGCGVSATTAAQKSIAPPVRVAGTNNRHPAWASALFFQKVSCDSAKSVLLDLGLGIAEQVRHPTNGRVYWRFKRKPVTELTEKNLSAGYAVACG</sequence>
<feature type="region of interest" description="Disordered" evidence="1">
    <location>
        <begin position="486"/>
        <end position="516"/>
    </location>
</feature>
<dbReference type="Proteomes" id="UP000245119">
    <property type="component" value="Linkage Group LG1"/>
</dbReference>
<dbReference type="InterPro" id="IPR025048">
    <property type="entry name" value="DUF3987"/>
</dbReference>
<keyword evidence="3" id="KW-1185">Reference proteome</keyword>
<comment type="caution">
    <text evidence="2">The sequence shown here is derived from an EMBL/GenBank/DDBJ whole genome shotgun (WGS) entry which is preliminary data.</text>
</comment>